<keyword evidence="3" id="KW-0614">Plasmid</keyword>
<organism evidence="3 4">
    <name type="scientific">Deinococcus psychrotolerans</name>
    <dbReference type="NCBI Taxonomy" id="2489213"/>
    <lineage>
        <taxon>Bacteria</taxon>
        <taxon>Thermotogati</taxon>
        <taxon>Deinococcota</taxon>
        <taxon>Deinococci</taxon>
        <taxon>Deinococcales</taxon>
        <taxon>Deinococcaceae</taxon>
        <taxon>Deinococcus</taxon>
    </lineage>
</organism>
<dbReference type="InterPro" id="IPR011041">
    <property type="entry name" value="Quinoprot_gluc/sorb_DH_b-prop"/>
</dbReference>
<dbReference type="PANTHER" id="PTHR19328">
    <property type="entry name" value="HEDGEHOG-INTERACTING PROTEIN"/>
    <property type="match status" value="1"/>
</dbReference>
<dbReference type="InterPro" id="IPR012938">
    <property type="entry name" value="Glc/Sorbosone_DH"/>
</dbReference>
<dbReference type="Pfam" id="PF07995">
    <property type="entry name" value="GSDH"/>
    <property type="match status" value="1"/>
</dbReference>
<feature type="signal peptide" evidence="1">
    <location>
        <begin position="1"/>
        <end position="25"/>
    </location>
</feature>
<keyword evidence="4" id="KW-1185">Reference proteome</keyword>
<evidence type="ECO:0000259" key="2">
    <source>
        <dbReference type="Pfam" id="PF07995"/>
    </source>
</evidence>
<accession>A0A3G8YHE6</accession>
<name>A0A3G8YHE6_9DEIO</name>
<dbReference type="PANTHER" id="PTHR19328:SF75">
    <property type="entry name" value="ALDOSE SUGAR DEHYDROGENASE YLII"/>
    <property type="match status" value="1"/>
</dbReference>
<keyword evidence="1" id="KW-0732">Signal</keyword>
<dbReference type="OrthoDB" id="9770043at2"/>
<dbReference type="Proteomes" id="UP000276417">
    <property type="component" value="Plasmid unnamed1"/>
</dbReference>
<feature type="domain" description="Glucose/Sorbosone dehydrogenase" evidence="2">
    <location>
        <begin position="41"/>
        <end position="362"/>
    </location>
</feature>
<protein>
    <submittedName>
        <fullName evidence="3">Glucose dehydrogenase</fullName>
    </submittedName>
</protein>
<feature type="chain" id="PRO_5018312752" evidence="1">
    <location>
        <begin position="26"/>
        <end position="377"/>
    </location>
</feature>
<evidence type="ECO:0000313" key="4">
    <source>
        <dbReference type="Proteomes" id="UP000276417"/>
    </source>
</evidence>
<sequence length="377" mass="40257">MNKRTSYWQRGCLLVAALAIAPALAQSGNQVQLLKVGSGFERPTSITNAADGSGRLFVVEQGGLVKVLRGTRVEAQPFLDVRSLTRAGGERGLLGLAFDPKFSQNGRLFVDYTNLNGDTVIARYTAVGGKVNPASAKVLLTIKQPYSNHNGGQLAFGPDGFLYVGMGDGGSGGDPQNNAQNLGSLLGKLLRLDVRSGSYTVPKDNPFINTAGARGEIFAYGLRNPWRFSFSSAGLLIADVGQNKYEEINLLPKGSAGGENYGWRLKEAAACYEPASNCNSAKTKLQDPILSYDHTQGNSVTGGYVYRGQGLPALRGQYIYGDFGSGTIWAAVPSSAKWKTNKMLDTELSISTFGESEAGELYLADYVSGTVYQFVAK</sequence>
<dbReference type="AlphaFoldDB" id="A0A3G8YHE6"/>
<evidence type="ECO:0000313" key="3">
    <source>
        <dbReference type="EMBL" id="AZI44708.1"/>
    </source>
</evidence>
<dbReference type="Gene3D" id="2.120.10.30">
    <property type="entry name" value="TolB, C-terminal domain"/>
    <property type="match status" value="1"/>
</dbReference>
<dbReference type="SUPFAM" id="SSF50952">
    <property type="entry name" value="Soluble quinoprotein glucose dehydrogenase"/>
    <property type="match status" value="1"/>
</dbReference>
<dbReference type="EMBL" id="CP034185">
    <property type="protein sequence ID" value="AZI44708.1"/>
    <property type="molecule type" value="Genomic_DNA"/>
</dbReference>
<gene>
    <name evidence="3" type="ORF">EHF33_17590</name>
</gene>
<evidence type="ECO:0000256" key="1">
    <source>
        <dbReference type="SAM" id="SignalP"/>
    </source>
</evidence>
<dbReference type="KEGG" id="dph:EHF33_17590"/>
<geneLocation type="plasmid" evidence="3 4">
    <name>unnamed1</name>
</geneLocation>
<dbReference type="InterPro" id="IPR011042">
    <property type="entry name" value="6-blade_b-propeller_TolB-like"/>
</dbReference>
<dbReference type="RefSeq" id="WP_124874610.1">
    <property type="nucleotide sequence ID" value="NZ_CP034185.1"/>
</dbReference>
<reference evidence="3 4" key="1">
    <citation type="submission" date="2018-11" db="EMBL/GenBank/DDBJ databases">
        <title>Deinococcus shelandsis sp. nov., isolated from South Shetland Islands soil of Antarctica.</title>
        <authorList>
            <person name="Tian J."/>
        </authorList>
    </citation>
    <scope>NUCLEOTIDE SEQUENCE [LARGE SCALE GENOMIC DNA]</scope>
    <source>
        <strain evidence="3 4">S14-83T</strain>
        <plasmid evidence="3 4">unnamed1</plasmid>
    </source>
</reference>
<proteinExistence type="predicted"/>